<gene>
    <name evidence="3" type="ORF">K431DRAFT_197664</name>
</gene>
<evidence type="ECO:0000256" key="1">
    <source>
        <dbReference type="SAM" id="MobiDB-lite"/>
    </source>
</evidence>
<name>A0A9P4Q076_9PEZI</name>
<comment type="caution">
    <text evidence="3">The sequence shown here is derived from an EMBL/GenBank/DDBJ whole genome shotgun (WGS) entry which is preliminary data.</text>
</comment>
<feature type="domain" description="C2H2-type" evidence="2">
    <location>
        <begin position="148"/>
        <end position="170"/>
    </location>
</feature>
<organism evidence="3 4">
    <name type="scientific">Polychaeton citri CBS 116435</name>
    <dbReference type="NCBI Taxonomy" id="1314669"/>
    <lineage>
        <taxon>Eukaryota</taxon>
        <taxon>Fungi</taxon>
        <taxon>Dikarya</taxon>
        <taxon>Ascomycota</taxon>
        <taxon>Pezizomycotina</taxon>
        <taxon>Dothideomycetes</taxon>
        <taxon>Dothideomycetidae</taxon>
        <taxon>Capnodiales</taxon>
        <taxon>Capnodiaceae</taxon>
        <taxon>Polychaeton</taxon>
    </lineage>
</organism>
<feature type="compositionally biased region" description="Basic residues" evidence="1">
    <location>
        <begin position="122"/>
        <end position="134"/>
    </location>
</feature>
<accession>A0A9P4Q076</accession>
<dbReference type="EMBL" id="MU003855">
    <property type="protein sequence ID" value="KAF2716993.1"/>
    <property type="molecule type" value="Genomic_DNA"/>
</dbReference>
<evidence type="ECO:0000313" key="3">
    <source>
        <dbReference type="EMBL" id="KAF2716993.1"/>
    </source>
</evidence>
<evidence type="ECO:0000313" key="4">
    <source>
        <dbReference type="Proteomes" id="UP000799441"/>
    </source>
</evidence>
<evidence type="ECO:0000259" key="2">
    <source>
        <dbReference type="PROSITE" id="PS00028"/>
    </source>
</evidence>
<sequence length="432" mass="48933">LPRRRSRYHINRAGSATRPIMIPNMAQGPMERWQDSPPEDEPARMSDIIKAMRNTSPIDNAGSLETGSSTQLCDVSRKVRLPRSATSSISATSVSSRQSSNSTRSAMSSTINDPTSSQTRRSNTRVRKTRHSDRKKVITSTEKDRIFCCTFCCDRFKSKYDWVRHEKSLHLSLDGWVCAPAGGSVLSTVTRRNHCAYCNALDPTPAHLAEHNYQPCAERSRSFRRKDHLVQHLRLAHKLETMPLIGDWKIVTDVVTSRCGFCDQRLADWKERTEHLAKHFRKGSTMEDWQGDHDFPPSIAAKVTHSLPPYLLAAQACTLVPFSATSSNTKDHEAQISTRIGWRIEDASRENEKTSGVTPKQTKSLGSPFNNFAEALSLHLSRYARSQLSQGLMPTDEMFQQEARMVLYDCEDSWNQSIADNPIWLANFRQQH</sequence>
<dbReference type="PROSITE" id="PS00028">
    <property type="entry name" value="ZINC_FINGER_C2H2_1"/>
    <property type="match status" value="1"/>
</dbReference>
<protein>
    <recommendedName>
        <fullName evidence="2">C2H2-type domain-containing protein</fullName>
    </recommendedName>
</protein>
<feature type="region of interest" description="Disordered" evidence="1">
    <location>
        <begin position="84"/>
        <end position="136"/>
    </location>
</feature>
<dbReference type="OrthoDB" id="5399138at2759"/>
<proteinExistence type="predicted"/>
<feature type="compositionally biased region" description="Low complexity" evidence="1">
    <location>
        <begin position="84"/>
        <end position="109"/>
    </location>
</feature>
<feature type="compositionally biased region" description="Polar residues" evidence="1">
    <location>
        <begin position="110"/>
        <end position="121"/>
    </location>
</feature>
<dbReference type="InterPro" id="IPR013087">
    <property type="entry name" value="Znf_C2H2_type"/>
</dbReference>
<reference evidence="3" key="1">
    <citation type="journal article" date="2020" name="Stud. Mycol.">
        <title>101 Dothideomycetes genomes: a test case for predicting lifestyles and emergence of pathogens.</title>
        <authorList>
            <person name="Haridas S."/>
            <person name="Albert R."/>
            <person name="Binder M."/>
            <person name="Bloem J."/>
            <person name="Labutti K."/>
            <person name="Salamov A."/>
            <person name="Andreopoulos B."/>
            <person name="Baker S."/>
            <person name="Barry K."/>
            <person name="Bills G."/>
            <person name="Bluhm B."/>
            <person name="Cannon C."/>
            <person name="Castanera R."/>
            <person name="Culley D."/>
            <person name="Daum C."/>
            <person name="Ezra D."/>
            <person name="Gonzalez J."/>
            <person name="Henrissat B."/>
            <person name="Kuo A."/>
            <person name="Liang C."/>
            <person name="Lipzen A."/>
            <person name="Lutzoni F."/>
            <person name="Magnuson J."/>
            <person name="Mondo S."/>
            <person name="Nolan M."/>
            <person name="Ohm R."/>
            <person name="Pangilinan J."/>
            <person name="Park H.-J."/>
            <person name="Ramirez L."/>
            <person name="Alfaro M."/>
            <person name="Sun H."/>
            <person name="Tritt A."/>
            <person name="Yoshinaga Y."/>
            <person name="Zwiers L.-H."/>
            <person name="Turgeon B."/>
            <person name="Goodwin S."/>
            <person name="Spatafora J."/>
            <person name="Crous P."/>
            <person name="Grigoriev I."/>
        </authorList>
    </citation>
    <scope>NUCLEOTIDE SEQUENCE</scope>
    <source>
        <strain evidence="3">CBS 116435</strain>
    </source>
</reference>
<dbReference type="SMART" id="SM00355">
    <property type="entry name" value="ZnF_C2H2"/>
    <property type="match status" value="3"/>
</dbReference>
<keyword evidence="4" id="KW-1185">Reference proteome</keyword>
<feature type="non-terminal residue" evidence="3">
    <location>
        <position position="432"/>
    </location>
</feature>
<feature type="non-terminal residue" evidence="3">
    <location>
        <position position="1"/>
    </location>
</feature>
<dbReference type="AlphaFoldDB" id="A0A9P4Q076"/>
<dbReference type="Proteomes" id="UP000799441">
    <property type="component" value="Unassembled WGS sequence"/>
</dbReference>